<gene>
    <name evidence="2" type="ORF">SACC_25110</name>
</gene>
<reference evidence="2 3" key="1">
    <citation type="journal article" date="2022" name="Microbiol. Resour. Announc.">
        <title>Complete Genome Sequence of the Hyperthermophilic and Acidophilic Archaeon Saccharolobus caldissimus Strain HS-3T.</title>
        <authorList>
            <person name="Sakai H.D."/>
            <person name="Kurosawa N."/>
        </authorList>
    </citation>
    <scope>NUCLEOTIDE SEQUENCE [LARGE SCALE GENOMIC DNA]</scope>
    <source>
        <strain evidence="2 3">JCM32116</strain>
    </source>
</reference>
<accession>A0AAQ4CUL3</accession>
<evidence type="ECO:0000313" key="3">
    <source>
        <dbReference type="Proteomes" id="UP001319921"/>
    </source>
</evidence>
<dbReference type="Gene3D" id="2.60.40.1190">
    <property type="match status" value="1"/>
</dbReference>
<protein>
    <recommendedName>
        <fullName evidence="4">Ethylbenzene dehydrogenase</fullName>
    </recommendedName>
</protein>
<dbReference type="AlphaFoldDB" id="A0AAQ4CUL3"/>
<dbReference type="KEGG" id="scas:SACC_25110"/>
<feature type="transmembrane region" description="Helical" evidence="1">
    <location>
        <begin position="503"/>
        <end position="523"/>
    </location>
</feature>
<dbReference type="RefSeq" id="WP_229569824.1">
    <property type="nucleotide sequence ID" value="NZ_AP025226.1"/>
</dbReference>
<proteinExistence type="predicted"/>
<dbReference type="EMBL" id="AP025226">
    <property type="protein sequence ID" value="BDB99494.1"/>
    <property type="molecule type" value="Genomic_DNA"/>
</dbReference>
<dbReference type="Proteomes" id="UP001319921">
    <property type="component" value="Chromosome"/>
</dbReference>
<evidence type="ECO:0008006" key="4">
    <source>
        <dbReference type="Google" id="ProtNLM"/>
    </source>
</evidence>
<keyword evidence="1" id="KW-1133">Transmembrane helix</keyword>
<dbReference type="GeneID" id="68867228"/>
<name>A0AAQ4CUL3_9CREN</name>
<evidence type="ECO:0000256" key="1">
    <source>
        <dbReference type="SAM" id="Phobius"/>
    </source>
</evidence>
<organism evidence="2 3">
    <name type="scientific">Saccharolobus caldissimus</name>
    <dbReference type="NCBI Taxonomy" id="1702097"/>
    <lineage>
        <taxon>Archaea</taxon>
        <taxon>Thermoproteota</taxon>
        <taxon>Thermoprotei</taxon>
        <taxon>Sulfolobales</taxon>
        <taxon>Sulfolobaceae</taxon>
        <taxon>Saccharolobus</taxon>
    </lineage>
</organism>
<sequence length="555" mass="61229">MNGYMSMVILGLIIFLVIVGVAYGLDYVINSAEVAASTITVYYVPNAQINLGNPGTEPFWQSIPWTTVPLVPTVPVPDGISGHTKSMDVKMAWTYINGTPYIFVLIKTINVGVVSWKACPELTPNGQIWAPFNFFPSGWWVVNVSYKQSNESIASVYAVPVSEQIQYPPGWTLSNPIQIYVLNVSGKLEAFVSGAINPQGVPLNNGQPILITSMNITYVAPNGTVFHITSPQQFLSLGLNNTRWAQMAYNEFYPQDTAEYVSLFYNDTYTYPERIIVMWLLGGVPNDWTQIAYTPHMIPGTPGALSAGQAEVWHWNSNPRANNTQDSGYGAPITSITGIQFSLSNWTENPAYANYLAHDPLKLGFIDHQGMINDMYTNGSSLYIIGGIPFVTTFPEINNASINGWQWLQGNYSPKDLWDPSLVATGARVVSTPTGTYWYVEFARTFTTIGTPSAPYQVQFYPGHTYYAAFAVFQGGAGESVDFKSISFWWRVYIQPASGSASILPLILIANSIGAPIISLILMKNSDIANLISLTARIPKFIKLLALQFKIKVMK</sequence>
<keyword evidence="1" id="KW-0812">Transmembrane</keyword>
<evidence type="ECO:0000313" key="2">
    <source>
        <dbReference type="EMBL" id="BDB99494.1"/>
    </source>
</evidence>
<keyword evidence="3" id="KW-1185">Reference proteome</keyword>
<keyword evidence="1" id="KW-0472">Membrane</keyword>